<dbReference type="Gene3D" id="1.20.1050.80">
    <property type="entry name" value="VPS9 domain"/>
    <property type="match status" value="1"/>
</dbReference>
<organism evidence="3">
    <name type="scientific">Ixodes ricinus</name>
    <name type="common">Common tick</name>
    <name type="synonym">Acarus ricinus</name>
    <dbReference type="NCBI Taxonomy" id="34613"/>
    <lineage>
        <taxon>Eukaryota</taxon>
        <taxon>Metazoa</taxon>
        <taxon>Ecdysozoa</taxon>
        <taxon>Arthropoda</taxon>
        <taxon>Chelicerata</taxon>
        <taxon>Arachnida</taxon>
        <taxon>Acari</taxon>
        <taxon>Parasitiformes</taxon>
        <taxon>Ixodida</taxon>
        <taxon>Ixodoidea</taxon>
        <taxon>Ixodidae</taxon>
        <taxon>Ixodinae</taxon>
        <taxon>Ixodes</taxon>
    </lineage>
</organism>
<proteinExistence type="evidence at transcript level"/>
<dbReference type="EMBL" id="GANP01014686">
    <property type="protein sequence ID" value="JAB69782.1"/>
    <property type="molecule type" value="mRNA"/>
</dbReference>
<evidence type="ECO:0000313" key="3">
    <source>
        <dbReference type="EMBL" id="JAB69782.1"/>
    </source>
</evidence>
<dbReference type="GO" id="GO:0005085">
    <property type="term" value="F:guanyl-nucleotide exchange factor activity"/>
    <property type="evidence" value="ECO:0007669"/>
    <property type="project" value="InterPro"/>
</dbReference>
<dbReference type="PROSITE" id="PS51205">
    <property type="entry name" value="VPS9"/>
    <property type="match status" value="1"/>
</dbReference>
<dbReference type="AlphaFoldDB" id="V5H641"/>
<feature type="region of interest" description="Disordered" evidence="1">
    <location>
        <begin position="129"/>
        <end position="151"/>
    </location>
</feature>
<dbReference type="PANTHER" id="PTHR23101:SF98">
    <property type="entry name" value="VPS9 DOMAIN-CONTAINING PROTEIN 1"/>
    <property type="match status" value="1"/>
</dbReference>
<accession>V5H641</accession>
<dbReference type="GO" id="GO:0016192">
    <property type="term" value="P:vesicle-mediated transport"/>
    <property type="evidence" value="ECO:0007669"/>
    <property type="project" value="InterPro"/>
</dbReference>
<dbReference type="Pfam" id="PF02204">
    <property type="entry name" value="VPS9"/>
    <property type="match status" value="1"/>
</dbReference>
<feature type="compositionally biased region" description="Low complexity" evidence="1">
    <location>
        <begin position="137"/>
        <end position="149"/>
    </location>
</feature>
<protein>
    <submittedName>
        <fullName evidence="3">Putative vacuolar sorting protein 9</fullName>
    </submittedName>
</protein>
<reference evidence="3" key="1">
    <citation type="journal article" date="2015" name="Sci. Rep.">
        <title>Tissue- and time-dependent transcription in Ixodes ricinus salivary glands and midguts when blood feeding on the vertebrate host.</title>
        <authorList>
            <person name="Kotsyfakis M."/>
            <person name="Schwarz A."/>
            <person name="Erhart J."/>
            <person name="Ribeiro J.M."/>
        </authorList>
    </citation>
    <scope>NUCLEOTIDE SEQUENCE</scope>
    <source>
        <tissue evidence="3">Salivary gland and midgut</tissue>
    </source>
</reference>
<dbReference type="SUPFAM" id="SSF109993">
    <property type="entry name" value="VPS9 domain"/>
    <property type="match status" value="1"/>
</dbReference>
<feature type="domain" description="VPS9" evidence="2">
    <location>
        <begin position="401"/>
        <end position="551"/>
    </location>
</feature>
<dbReference type="InterPro" id="IPR037191">
    <property type="entry name" value="VPS9_dom_sf"/>
</dbReference>
<dbReference type="GO" id="GO:0005829">
    <property type="term" value="C:cytosol"/>
    <property type="evidence" value="ECO:0007669"/>
    <property type="project" value="TreeGrafter"/>
</dbReference>
<dbReference type="GO" id="GO:0031267">
    <property type="term" value="F:small GTPase binding"/>
    <property type="evidence" value="ECO:0007669"/>
    <property type="project" value="TreeGrafter"/>
</dbReference>
<dbReference type="InterPro" id="IPR045046">
    <property type="entry name" value="Vps9-like"/>
</dbReference>
<evidence type="ECO:0000259" key="2">
    <source>
        <dbReference type="PROSITE" id="PS51205"/>
    </source>
</evidence>
<dbReference type="InterPro" id="IPR003123">
    <property type="entry name" value="VPS9"/>
</dbReference>
<dbReference type="GO" id="GO:0030139">
    <property type="term" value="C:endocytic vesicle"/>
    <property type="evidence" value="ECO:0007669"/>
    <property type="project" value="TreeGrafter"/>
</dbReference>
<name>V5H641_IXORI</name>
<sequence length="559" mass="62946">MCDRFGALLKLVSQALGQDDRNEYETAYVKYVESLEAVAASLLNDYQSHGMPETPVPVNNAKKVIAIARQCLDRLEKILGTSLNMFYAEQERFNETYSCPGADSMDPFDCGQLGEAGLPPVTFVAPRLLTRPSNEQSSTRRSSEPSETTALLPNPMFATQSVRNARAATLLPMEQVQQENSVVCKRYQRLIQRTRDPAVKENLRLELQRRLVDNLTMARAKQAEYLRQLKEQEKRTADMAWRKLQGAGECATPEDRERRELFTRILQYEDQHEWPPDLQSLVESHPKGLKAARHLVMHILGDAKHPLSQWLAKERTGLQMKMAQAMDAMGSGVVAKDGSKGEAALCSEVVSVVRTAVLMLGLAFESLRSDEMWDVCYGVLEDHFIWPLWPQLLGILRLQNSQAEQRVAVVMGQLSQKTPKEMHVPPLFWQHHQNVLEETIHMLRTVPRLSPSQKIRVLVYVVRLICMDPASPEGIQDKPLGADDLVPTLSYVLVQSAVPQLYSECLALEQVLDSRLCFVPHSWCTPSPSYSGTCLAMWLYILLSLLCSAGTCWGRKATV</sequence>
<dbReference type="PANTHER" id="PTHR23101">
    <property type="entry name" value="RAB GDP/GTP EXCHANGE FACTOR"/>
    <property type="match status" value="1"/>
</dbReference>
<evidence type="ECO:0000256" key="1">
    <source>
        <dbReference type="SAM" id="MobiDB-lite"/>
    </source>
</evidence>